<dbReference type="AlphaFoldDB" id="A0AA88DQ30"/>
<accession>A0AA88DQ30</accession>
<organism evidence="2 3">
    <name type="scientific">Ficus carica</name>
    <name type="common">Common fig</name>
    <dbReference type="NCBI Taxonomy" id="3494"/>
    <lineage>
        <taxon>Eukaryota</taxon>
        <taxon>Viridiplantae</taxon>
        <taxon>Streptophyta</taxon>
        <taxon>Embryophyta</taxon>
        <taxon>Tracheophyta</taxon>
        <taxon>Spermatophyta</taxon>
        <taxon>Magnoliopsida</taxon>
        <taxon>eudicotyledons</taxon>
        <taxon>Gunneridae</taxon>
        <taxon>Pentapetalae</taxon>
        <taxon>rosids</taxon>
        <taxon>fabids</taxon>
        <taxon>Rosales</taxon>
        <taxon>Moraceae</taxon>
        <taxon>Ficeae</taxon>
        <taxon>Ficus</taxon>
    </lineage>
</organism>
<feature type="region of interest" description="Disordered" evidence="1">
    <location>
        <begin position="313"/>
        <end position="392"/>
    </location>
</feature>
<gene>
    <name evidence="2" type="ORF">TIFTF001_028459</name>
</gene>
<evidence type="ECO:0000256" key="1">
    <source>
        <dbReference type="SAM" id="MobiDB-lite"/>
    </source>
</evidence>
<keyword evidence="3" id="KW-1185">Reference proteome</keyword>
<feature type="compositionally biased region" description="Polar residues" evidence="1">
    <location>
        <begin position="320"/>
        <end position="340"/>
    </location>
</feature>
<sequence length="478" mass="51968">MVVVISGHWFISSEDNITLPLQHFARSPVAHPDWTAPIGSEIKLVLKNFKSDKNCWDADVYSRFSVAIMMTKSNMIRSMFVSITNFDMSNVSSTVSCCLPPPQEPIISDLVKPEPFNPVGYSVEEFSFPTILPTISIPHEILNKSITKFYPGIIDCQNKDKFFFAKLLFEEDILPDRSSLKSLQPHKSLHDRAKEIFSNVPRTIVKQASSLFRNLDPVQVKIPIQASVAPLTDVGFTCGPSDSIFTIPKSSDPSVGVQRQSLVAKSAHPAHSSQINSSITSIPSFNPSPVLSAQADPSVQTISPTRAIPPVLTNPLAPSVPSTKANPPNSFVSSTETTPASPIRSPLPYFDNPTPPDPIPSSQPISESPPSIAPSSSPIPPLTFRQPTNSENEVWTSYLNPSEISTIKEHAKKATEEKKKQVGSTSLGPQIRGVSIFHQDSHELTRLDSISDPSVMGVVLPALLTDQDCGQAASLSSE</sequence>
<name>A0AA88DQ30_FICCA</name>
<protein>
    <submittedName>
        <fullName evidence="2">Uncharacterized protein</fullName>
    </submittedName>
</protein>
<comment type="caution">
    <text evidence="2">The sequence shown here is derived from an EMBL/GenBank/DDBJ whole genome shotgun (WGS) entry which is preliminary data.</text>
</comment>
<evidence type="ECO:0000313" key="2">
    <source>
        <dbReference type="EMBL" id="GMN59363.1"/>
    </source>
</evidence>
<dbReference type="Proteomes" id="UP001187192">
    <property type="component" value="Unassembled WGS sequence"/>
</dbReference>
<evidence type="ECO:0000313" key="3">
    <source>
        <dbReference type="Proteomes" id="UP001187192"/>
    </source>
</evidence>
<dbReference type="EMBL" id="BTGU01000086">
    <property type="protein sequence ID" value="GMN59363.1"/>
    <property type="molecule type" value="Genomic_DNA"/>
</dbReference>
<reference evidence="2" key="1">
    <citation type="submission" date="2023-07" db="EMBL/GenBank/DDBJ databases">
        <title>draft genome sequence of fig (Ficus carica).</title>
        <authorList>
            <person name="Takahashi T."/>
            <person name="Nishimura K."/>
        </authorList>
    </citation>
    <scope>NUCLEOTIDE SEQUENCE</scope>
</reference>
<feature type="compositionally biased region" description="Low complexity" evidence="1">
    <location>
        <begin position="362"/>
        <end position="376"/>
    </location>
</feature>
<proteinExistence type="predicted"/>